<feature type="domain" description="Histone chaperone RTT106/FACT complex subunit SPT16-like middle" evidence="12">
    <location>
        <begin position="414"/>
        <end position="458"/>
    </location>
</feature>
<gene>
    <name evidence="15" type="ORF">M0811_14552</name>
</gene>
<evidence type="ECO:0000313" key="15">
    <source>
        <dbReference type="EMBL" id="KAJ5079168.1"/>
    </source>
</evidence>
<comment type="function">
    <text evidence="9">Component of the FACT complex, a general chromatin factor that acts to reorganize nucleosomes. The FACT complex is involved in multiple processes that require DNA as a template such as mRNA elongation, DNA replication and DNA repair. During transcription elongation the FACT complex acts as a histone chaperone that both destabilizes and restores nucleosomal structure. It facilitates the passage of RNA polymerase II and transcription by promoting the dissociation of one histone H2A-H2B dimer from the nucleosome, then subsequently promotes the reestablishment of the nucleosome following the passage of RNA polymerase II.</text>
</comment>
<dbReference type="Proteomes" id="UP001149090">
    <property type="component" value="Unassembled WGS sequence"/>
</dbReference>
<evidence type="ECO:0000259" key="13">
    <source>
        <dbReference type="Pfam" id="PF17292"/>
    </source>
</evidence>
<dbReference type="PANTHER" id="PTHR45849:SF1">
    <property type="entry name" value="FACT COMPLEX SUBUNIT SSRP1"/>
    <property type="match status" value="1"/>
</dbReference>
<dbReference type="GO" id="GO:0042393">
    <property type="term" value="F:histone binding"/>
    <property type="evidence" value="ECO:0007669"/>
    <property type="project" value="TreeGrafter"/>
</dbReference>
<evidence type="ECO:0000256" key="1">
    <source>
        <dbReference type="ARBA" id="ARBA00010060"/>
    </source>
</evidence>
<evidence type="ECO:0000256" key="9">
    <source>
        <dbReference type="RuleBase" id="RU364013"/>
    </source>
</evidence>
<evidence type="ECO:0000256" key="7">
    <source>
        <dbReference type="ARBA" id="ARBA00023204"/>
    </source>
</evidence>
<keyword evidence="16" id="KW-1185">Reference proteome</keyword>
<name>A0A9Q0RGW3_ANAIG</name>
<comment type="subcellular location">
    <subcellularLocation>
        <location evidence="9">Nucleus</location>
    </subcellularLocation>
    <subcellularLocation>
        <location evidence="9">Chromosome</location>
    </subcellularLocation>
</comment>
<evidence type="ECO:0000259" key="14">
    <source>
        <dbReference type="Pfam" id="PF21103"/>
    </source>
</evidence>
<dbReference type="Gene3D" id="2.30.29.150">
    <property type="match status" value="1"/>
</dbReference>
<dbReference type="EMBL" id="JAPDFW010000035">
    <property type="protein sequence ID" value="KAJ5079168.1"/>
    <property type="molecule type" value="Genomic_DNA"/>
</dbReference>
<keyword evidence="4 9" id="KW-0227">DNA damage</keyword>
<accession>A0A9Q0RGW3</accession>
<evidence type="ECO:0000256" key="6">
    <source>
        <dbReference type="ARBA" id="ARBA00023163"/>
    </source>
</evidence>
<dbReference type="InterPro" id="IPR035417">
    <property type="entry name" value="SSRP1/POB3_N"/>
</dbReference>
<dbReference type="PANTHER" id="PTHR45849">
    <property type="entry name" value="FACT COMPLEX SUBUNIT SSRP1"/>
    <property type="match status" value="1"/>
</dbReference>
<feature type="domain" description="FACT complex subunit SSRP1/POB3 N-terminal PH" evidence="13">
    <location>
        <begin position="10"/>
        <end position="71"/>
    </location>
</feature>
<evidence type="ECO:0000256" key="8">
    <source>
        <dbReference type="ARBA" id="ARBA00023242"/>
    </source>
</evidence>
<feature type="domain" description="FACT complex subunit SSRP1-like first PH" evidence="14">
    <location>
        <begin position="271"/>
        <end position="398"/>
    </location>
</feature>
<evidence type="ECO:0000259" key="11">
    <source>
        <dbReference type="Pfam" id="PF03531"/>
    </source>
</evidence>
<keyword evidence="10" id="KW-0175">Coiled coil</keyword>
<keyword evidence="2 9" id="KW-0158">Chromosome</keyword>
<dbReference type="Pfam" id="PF03531">
    <property type="entry name" value="SSrecog"/>
    <property type="match status" value="1"/>
</dbReference>
<protein>
    <recommendedName>
        <fullName evidence="9">FACT complex subunit SSRP1</fullName>
    </recommendedName>
</protein>
<dbReference type="InterPro" id="IPR011993">
    <property type="entry name" value="PH-like_dom_sf"/>
</dbReference>
<dbReference type="InterPro" id="IPR038167">
    <property type="entry name" value="SSRP1_sf"/>
</dbReference>
<dbReference type="GO" id="GO:0031491">
    <property type="term" value="F:nucleosome binding"/>
    <property type="evidence" value="ECO:0007669"/>
    <property type="project" value="TreeGrafter"/>
</dbReference>
<dbReference type="InterPro" id="IPR000969">
    <property type="entry name" value="SSRP1/POB3"/>
</dbReference>
<dbReference type="InterPro" id="IPR024954">
    <property type="entry name" value="SSRP1_DD"/>
</dbReference>
<dbReference type="OMA" id="QVVTKIF"/>
<proteinExistence type="inferred from homology"/>
<keyword evidence="8 9" id="KW-0539">Nucleus</keyword>
<dbReference type="AlphaFoldDB" id="A0A9Q0RGW3"/>
<comment type="similarity">
    <text evidence="1 9">Belongs to the SSRP1 family.</text>
</comment>
<comment type="caution">
    <text evidence="15">The sequence shown here is derived from an EMBL/GenBank/DDBJ whole genome shotgun (WGS) entry which is preliminary data.</text>
</comment>
<dbReference type="InterPro" id="IPR050454">
    <property type="entry name" value="RTT106/SSRP1_HistChap/FACT"/>
</dbReference>
<dbReference type="GO" id="GO:0035101">
    <property type="term" value="C:FACT complex"/>
    <property type="evidence" value="ECO:0007669"/>
    <property type="project" value="TreeGrafter"/>
</dbReference>
<dbReference type="OrthoDB" id="498543at2759"/>
<dbReference type="Gene3D" id="2.30.29.30">
    <property type="entry name" value="Pleckstrin-homology domain (PH domain)/Phosphotyrosine-binding domain (PTB)"/>
    <property type="match status" value="1"/>
</dbReference>
<keyword evidence="5 9" id="KW-0805">Transcription regulation</keyword>
<dbReference type="FunFam" id="2.30.29.150:FF:000001">
    <property type="entry name" value="Fact complex subunit ssrp1"/>
    <property type="match status" value="1"/>
</dbReference>
<dbReference type="GO" id="GO:0006281">
    <property type="term" value="P:DNA repair"/>
    <property type="evidence" value="ECO:0007669"/>
    <property type="project" value="UniProtKB-KW"/>
</dbReference>
<evidence type="ECO:0000256" key="10">
    <source>
        <dbReference type="SAM" id="Coils"/>
    </source>
</evidence>
<evidence type="ECO:0000313" key="16">
    <source>
        <dbReference type="Proteomes" id="UP001149090"/>
    </source>
</evidence>
<dbReference type="GO" id="GO:0006260">
    <property type="term" value="P:DNA replication"/>
    <property type="evidence" value="ECO:0007669"/>
    <property type="project" value="UniProtKB-KW"/>
</dbReference>
<evidence type="ECO:0000256" key="5">
    <source>
        <dbReference type="ARBA" id="ARBA00023015"/>
    </source>
</evidence>
<dbReference type="SUPFAM" id="SSF50729">
    <property type="entry name" value="PH domain-like"/>
    <property type="match status" value="1"/>
</dbReference>
<sequence length="471" mass="54881">MAQKPKGHLFKNISLLENEAENGDLKLLPLAYVWISTKTQKKKQIPLRNIKEVYWYPFSRGSILKVLWKTSTKNEEKEKEKEKENENQNQNQMKETSFFGFQSNHYNFLRKYILDYHKMDLKKVEMATQGLNCGDIALKENSLYFYVNGKPAFDFPLKNVSQSILQSKNDLTLVLSDKTHENSKVDSLSQIRFFVPLSYQVPSDPNPDGCVPNGYVLENTKEKTNVETGLGAILEPKKILKKTTTQNNEIFTAEQFDKEIRQITDASVTGDEIVSFKDIFLFSPRGRYKIQCYPTYFKLSGTTYNWRIEYKSITEMFMLPKPDAEQAFVIVLDAPIQRGKTKYSHLIFQTFDTKEIEVELNLTESEIQEKYHNKICKDLTGFQSDIIKKVFRVLIKKPIQSPHKFKTSEKTPWIHSSFKTSEGFLYLLENGLFFIHKSIHIKYSDIATIDFSRLDHSHTASQLNILNWKIF</sequence>
<evidence type="ECO:0000256" key="4">
    <source>
        <dbReference type="ARBA" id="ARBA00022763"/>
    </source>
</evidence>
<reference evidence="15" key="1">
    <citation type="submission" date="2022-10" db="EMBL/GenBank/DDBJ databases">
        <title>Novel sulphate-reducing endosymbionts in the free-living metamonad Anaeramoeba.</title>
        <authorList>
            <person name="Jerlstrom-Hultqvist J."/>
            <person name="Cepicka I."/>
            <person name="Gallot-Lavallee L."/>
            <person name="Salas-Leiva D."/>
            <person name="Curtis B.A."/>
            <person name="Zahonova K."/>
            <person name="Pipaliya S."/>
            <person name="Dacks J."/>
            <person name="Roger A.J."/>
        </authorList>
    </citation>
    <scope>NUCLEOTIDE SEQUENCE</scope>
    <source>
        <strain evidence="15">BMAN</strain>
    </source>
</reference>
<dbReference type="GO" id="GO:0003677">
    <property type="term" value="F:DNA binding"/>
    <property type="evidence" value="ECO:0007669"/>
    <property type="project" value="InterPro"/>
</dbReference>
<dbReference type="Gene3D" id="2.30.29.220">
    <property type="entry name" value="Structure-specific recognition protein (SSRP1)"/>
    <property type="match status" value="1"/>
</dbReference>
<dbReference type="Pfam" id="PF17292">
    <property type="entry name" value="POB3_N"/>
    <property type="match status" value="1"/>
</dbReference>
<feature type="coiled-coil region" evidence="10">
    <location>
        <begin position="67"/>
        <end position="96"/>
    </location>
</feature>
<dbReference type="Pfam" id="PF08512">
    <property type="entry name" value="Rttp106-like_middle"/>
    <property type="match status" value="1"/>
</dbReference>
<keyword evidence="3 9" id="KW-0235">DNA replication</keyword>
<evidence type="ECO:0000256" key="2">
    <source>
        <dbReference type="ARBA" id="ARBA00022454"/>
    </source>
</evidence>
<dbReference type="Pfam" id="PF21103">
    <property type="entry name" value="PH1_SSRP1-like"/>
    <property type="match status" value="1"/>
</dbReference>
<dbReference type="InterPro" id="IPR048993">
    <property type="entry name" value="SSRP1-like_PH1"/>
</dbReference>
<evidence type="ECO:0000256" key="3">
    <source>
        <dbReference type="ARBA" id="ARBA00022705"/>
    </source>
</evidence>
<organism evidence="15 16">
    <name type="scientific">Anaeramoeba ignava</name>
    <name type="common">Anaerobic marine amoeba</name>
    <dbReference type="NCBI Taxonomy" id="1746090"/>
    <lineage>
        <taxon>Eukaryota</taxon>
        <taxon>Metamonada</taxon>
        <taxon>Anaeramoebidae</taxon>
        <taxon>Anaeramoeba</taxon>
    </lineage>
</organism>
<dbReference type="PRINTS" id="PR00887">
    <property type="entry name" value="SSRCOGNITION"/>
</dbReference>
<feature type="domain" description="SSRP1 dimerization" evidence="11">
    <location>
        <begin position="130"/>
        <end position="196"/>
    </location>
</feature>
<evidence type="ECO:0000259" key="12">
    <source>
        <dbReference type="Pfam" id="PF08512"/>
    </source>
</evidence>
<dbReference type="InterPro" id="IPR013719">
    <property type="entry name" value="RTT106/SPT16-like_middle_dom"/>
</dbReference>
<keyword evidence="7 9" id="KW-0234">DNA repair</keyword>
<keyword evidence="6 9" id="KW-0804">Transcription</keyword>